<evidence type="ECO:0000256" key="5">
    <source>
        <dbReference type="ARBA" id="ARBA00023242"/>
    </source>
</evidence>
<dbReference type="InterPro" id="IPR007219">
    <property type="entry name" value="XnlR_reg_dom"/>
</dbReference>
<keyword evidence="5" id="KW-0539">Nucleus</keyword>
<dbReference type="Gene3D" id="3.30.160.60">
    <property type="entry name" value="Classic Zinc Finger"/>
    <property type="match status" value="2"/>
</dbReference>
<keyword evidence="1" id="KW-0479">Metal-binding</keyword>
<dbReference type="InterPro" id="IPR036864">
    <property type="entry name" value="Zn2-C6_fun-type_DNA-bd_sf"/>
</dbReference>
<comment type="caution">
    <text evidence="10">The sequence shown here is derived from an EMBL/GenBank/DDBJ whole genome shotgun (WGS) entry which is preliminary data.</text>
</comment>
<evidence type="ECO:0000313" key="10">
    <source>
        <dbReference type="EMBL" id="KAJ3842377.1"/>
    </source>
</evidence>
<dbReference type="CDD" id="cd12148">
    <property type="entry name" value="fungal_TF_MHR"/>
    <property type="match status" value="1"/>
</dbReference>
<dbReference type="GO" id="GO:0003677">
    <property type="term" value="F:DNA binding"/>
    <property type="evidence" value="ECO:0007669"/>
    <property type="project" value="InterPro"/>
</dbReference>
<dbReference type="PANTHER" id="PTHR47660">
    <property type="entry name" value="TRANSCRIPTION FACTOR WITH C2H2 AND ZN(2)-CYS(6) DNA BINDING DOMAIN (EUROFUNG)-RELATED-RELATED"/>
    <property type="match status" value="1"/>
</dbReference>
<dbReference type="Gene3D" id="4.10.240.10">
    <property type="entry name" value="Zn(2)-C6 fungal-type DNA-binding domain"/>
    <property type="match status" value="1"/>
</dbReference>
<evidence type="ECO:0000259" key="9">
    <source>
        <dbReference type="PROSITE" id="PS50157"/>
    </source>
</evidence>
<name>A0AA38PG83_9AGAR</name>
<dbReference type="PROSITE" id="PS50048">
    <property type="entry name" value="ZN2_CY6_FUNGAL_2"/>
    <property type="match status" value="1"/>
</dbReference>
<evidence type="ECO:0000256" key="4">
    <source>
        <dbReference type="ARBA" id="ARBA00023163"/>
    </source>
</evidence>
<dbReference type="InterPro" id="IPR001138">
    <property type="entry name" value="Zn2Cys6_DnaBD"/>
</dbReference>
<evidence type="ECO:0000256" key="3">
    <source>
        <dbReference type="ARBA" id="ARBA00023015"/>
    </source>
</evidence>
<dbReference type="GO" id="GO:0006351">
    <property type="term" value="P:DNA-templated transcription"/>
    <property type="evidence" value="ECO:0007669"/>
    <property type="project" value="InterPro"/>
</dbReference>
<keyword evidence="3" id="KW-0805">Transcription regulation</keyword>
<dbReference type="GO" id="GO:0000981">
    <property type="term" value="F:DNA-binding transcription factor activity, RNA polymerase II-specific"/>
    <property type="evidence" value="ECO:0007669"/>
    <property type="project" value="InterPro"/>
</dbReference>
<dbReference type="Proteomes" id="UP001163846">
    <property type="component" value="Unassembled WGS sequence"/>
</dbReference>
<evidence type="ECO:0000256" key="1">
    <source>
        <dbReference type="ARBA" id="ARBA00022723"/>
    </source>
</evidence>
<dbReference type="PROSITE" id="PS50157">
    <property type="entry name" value="ZINC_FINGER_C2H2_2"/>
    <property type="match status" value="2"/>
</dbReference>
<protein>
    <recommendedName>
        <fullName evidence="12">Zn(2)-C6 fungal-type domain-containing protein</fullName>
    </recommendedName>
</protein>
<keyword evidence="4" id="KW-0804">Transcription</keyword>
<dbReference type="SMART" id="SM00355">
    <property type="entry name" value="ZnF_C2H2"/>
    <property type="match status" value="2"/>
</dbReference>
<dbReference type="PROSITE" id="PS00463">
    <property type="entry name" value="ZN2_CY6_FUNGAL_1"/>
    <property type="match status" value="1"/>
</dbReference>
<dbReference type="InterPro" id="IPR013087">
    <property type="entry name" value="Znf_C2H2_type"/>
</dbReference>
<accession>A0AA38PG83</accession>
<gene>
    <name evidence="10" type="ORF">F5878DRAFT_699220</name>
</gene>
<dbReference type="GO" id="GO:0008270">
    <property type="term" value="F:zinc ion binding"/>
    <property type="evidence" value="ECO:0007669"/>
    <property type="project" value="UniProtKB-KW"/>
</dbReference>
<keyword evidence="11" id="KW-1185">Reference proteome</keyword>
<reference evidence="10" key="1">
    <citation type="submission" date="2022-08" db="EMBL/GenBank/DDBJ databases">
        <authorList>
            <consortium name="DOE Joint Genome Institute"/>
            <person name="Min B."/>
            <person name="Riley R."/>
            <person name="Sierra-Patev S."/>
            <person name="Naranjo-Ortiz M."/>
            <person name="Looney B."/>
            <person name="Konkel Z."/>
            <person name="Slot J.C."/>
            <person name="Sakamoto Y."/>
            <person name="Steenwyk J.L."/>
            <person name="Rokas A."/>
            <person name="Carro J."/>
            <person name="Camarero S."/>
            <person name="Ferreira P."/>
            <person name="Molpeceres G."/>
            <person name="Ruiz-Duenas F.J."/>
            <person name="Serrano A."/>
            <person name="Henrissat B."/>
            <person name="Drula E."/>
            <person name="Hughes K.W."/>
            <person name="Mata J.L."/>
            <person name="Ishikawa N.K."/>
            <person name="Vargas-Isla R."/>
            <person name="Ushijima S."/>
            <person name="Smith C.A."/>
            <person name="Ahrendt S."/>
            <person name="Andreopoulos W."/>
            <person name="He G."/>
            <person name="Labutti K."/>
            <person name="Lipzen A."/>
            <person name="Ng V."/>
            <person name="Sandor L."/>
            <person name="Barry K."/>
            <person name="Martinez A.T."/>
            <person name="Xiao Y."/>
            <person name="Gibbons J.G."/>
            <person name="Terashima K."/>
            <person name="Hibbett D.S."/>
            <person name="Grigoriev I.V."/>
        </authorList>
    </citation>
    <scope>NUCLEOTIDE SEQUENCE</scope>
    <source>
        <strain evidence="10">TFB9207</strain>
    </source>
</reference>
<evidence type="ECO:0000256" key="2">
    <source>
        <dbReference type="ARBA" id="ARBA00022833"/>
    </source>
</evidence>
<evidence type="ECO:0000313" key="11">
    <source>
        <dbReference type="Proteomes" id="UP001163846"/>
    </source>
</evidence>
<feature type="domain" description="C2H2-type" evidence="9">
    <location>
        <begin position="69"/>
        <end position="102"/>
    </location>
</feature>
<feature type="region of interest" description="Disordered" evidence="7">
    <location>
        <begin position="1"/>
        <end position="33"/>
    </location>
</feature>
<dbReference type="Pfam" id="PF00172">
    <property type="entry name" value="Zn_clus"/>
    <property type="match status" value="1"/>
</dbReference>
<feature type="domain" description="C2H2-type" evidence="9">
    <location>
        <begin position="41"/>
        <end position="68"/>
    </location>
</feature>
<organism evidence="10 11">
    <name type="scientific">Lentinula raphanica</name>
    <dbReference type="NCBI Taxonomy" id="153919"/>
    <lineage>
        <taxon>Eukaryota</taxon>
        <taxon>Fungi</taxon>
        <taxon>Dikarya</taxon>
        <taxon>Basidiomycota</taxon>
        <taxon>Agaricomycotina</taxon>
        <taxon>Agaricomycetes</taxon>
        <taxon>Agaricomycetidae</taxon>
        <taxon>Agaricales</taxon>
        <taxon>Marasmiineae</taxon>
        <taxon>Omphalotaceae</taxon>
        <taxon>Lentinula</taxon>
    </lineage>
</organism>
<keyword evidence="6" id="KW-0863">Zinc-finger</keyword>
<dbReference type="EMBL" id="MU806007">
    <property type="protein sequence ID" value="KAJ3842377.1"/>
    <property type="molecule type" value="Genomic_DNA"/>
</dbReference>
<keyword evidence="2" id="KW-0862">Zinc</keyword>
<evidence type="ECO:0008006" key="12">
    <source>
        <dbReference type="Google" id="ProtNLM"/>
    </source>
</evidence>
<sequence length="745" mass="84609">MEDFNSSKPPSPQPPEFRKKDGSYSRMRAHAGNTPVLPQSKLCPFCPAKFTRTTHLNRHLRNHTNERVHKCELCEAQFTRSDLLSRHKRGCNNQTTNARRKSCVQCSESKVKCDRELPCSKCRTRGKQCVYAPATKKVHRNRYSTTQATARGSIMISQPTVELDTKKTNVSDSDLPVATGSASISINPNHALNDPSNSFSATPADYSNFTDQGSDYSRHYPSVTSTESSSRIPINSHLVCLYNHDVFEQFFSGVFSTGDYNSSNSSSSAVSRELSPNTTFGDYLWGNSYPGQNEASTTQFTMQNNDGPLISPSAYSQYIPNPTETFHEQELNDRRYYLHLFFTGFIEQIPVVHAPSFGLEGKPSYLIHAMEACGAIYVKSKTAASFMSTTLETSRQSLYEELSKDSLTIEEQLNLILTMALLHTLGMFNEDAKQRAAASISHGMLISMIRRVQFIPHVNDWSMNDYSSTSLEAHWRQWAWHEMSKRVLLLTYLQDISQCIYFTVPASYHNAELTFGLPCDDKLWNAQSASEWWTELNQVSPYGSSNERLTCPTLPDILQLVFAPQATPMRPLSHYAHWAVIHAVVGHLFNICTNGRLHLQASGSSSNFPDQELYGIQFALHNWIQWWMKRPEAIDPTTLDGTEPPFMLHPLPFYWLGQVALMAYQENLPPFDDQVYPSVDLRMEVRFWQVKKWLRHIRSFLGAAQGIAPTILWDELMNIRLQSWQVNLDHPAHDDPHGLLGFFVQ</sequence>
<dbReference type="SUPFAM" id="SSF57701">
    <property type="entry name" value="Zn2/Cys6 DNA-binding domain"/>
    <property type="match status" value="1"/>
</dbReference>
<dbReference type="SUPFAM" id="SSF57667">
    <property type="entry name" value="beta-beta-alpha zinc fingers"/>
    <property type="match status" value="1"/>
</dbReference>
<dbReference type="CDD" id="cd00067">
    <property type="entry name" value="GAL4"/>
    <property type="match status" value="1"/>
</dbReference>
<dbReference type="SMART" id="SM00066">
    <property type="entry name" value="GAL4"/>
    <property type="match status" value="1"/>
</dbReference>
<evidence type="ECO:0000259" key="8">
    <source>
        <dbReference type="PROSITE" id="PS50048"/>
    </source>
</evidence>
<evidence type="ECO:0000256" key="7">
    <source>
        <dbReference type="SAM" id="MobiDB-lite"/>
    </source>
</evidence>
<dbReference type="PROSITE" id="PS00028">
    <property type="entry name" value="ZINC_FINGER_C2H2_1"/>
    <property type="match status" value="1"/>
</dbReference>
<dbReference type="PANTHER" id="PTHR47660:SF2">
    <property type="entry name" value="TRANSCRIPTION FACTOR WITH C2H2 AND ZN(2)-CYS(6) DNA BINDING DOMAIN (EUROFUNG)"/>
    <property type="match status" value="1"/>
</dbReference>
<dbReference type="InterPro" id="IPR036236">
    <property type="entry name" value="Znf_C2H2_sf"/>
</dbReference>
<dbReference type="AlphaFoldDB" id="A0AA38PG83"/>
<proteinExistence type="predicted"/>
<feature type="domain" description="Zn(2)-C6 fungal-type" evidence="8">
    <location>
        <begin position="102"/>
        <end position="131"/>
    </location>
</feature>
<evidence type="ECO:0000256" key="6">
    <source>
        <dbReference type="PROSITE-ProRule" id="PRU00042"/>
    </source>
</evidence>
<dbReference type="Pfam" id="PF04082">
    <property type="entry name" value="Fungal_trans"/>
    <property type="match status" value="1"/>
</dbReference>